<dbReference type="EMBL" id="CAEY01000422">
    <property type="status" value="NOT_ANNOTATED_CDS"/>
    <property type="molecule type" value="Genomic_DNA"/>
</dbReference>
<keyword evidence="2" id="KW-0812">Transmembrane</keyword>
<organism evidence="3 4">
    <name type="scientific">Tetranychus urticae</name>
    <name type="common">Two-spotted spider mite</name>
    <dbReference type="NCBI Taxonomy" id="32264"/>
    <lineage>
        <taxon>Eukaryota</taxon>
        <taxon>Metazoa</taxon>
        <taxon>Ecdysozoa</taxon>
        <taxon>Arthropoda</taxon>
        <taxon>Chelicerata</taxon>
        <taxon>Arachnida</taxon>
        <taxon>Acari</taxon>
        <taxon>Acariformes</taxon>
        <taxon>Trombidiformes</taxon>
        <taxon>Prostigmata</taxon>
        <taxon>Eleutherengona</taxon>
        <taxon>Raphignathae</taxon>
        <taxon>Tetranychoidea</taxon>
        <taxon>Tetranychidae</taxon>
        <taxon>Tetranychus</taxon>
    </lineage>
</organism>
<feature type="transmembrane region" description="Helical" evidence="2">
    <location>
        <begin position="73"/>
        <end position="91"/>
    </location>
</feature>
<sequence length="257" mass="29231">MVVPVIQEQVKNKELLIEVDSIVNDNKDNLANVSLSSNDSLSKSRRKWRLIRIINKLNPALAERRYQFPTFKFFFALFLIILTSMVIYWSIASRSVANSQPDCPSSISLKSSAPQPVSPSPTPQVSPRIPTKISLQPSTTPSPPIYDPPAYYTSYPVTFSKVQVDDEEDNDEEADSWVPIEFSEEPIRGYEPPPYFPDEELFDVFDYPNSEELTFKFPDSFDDLPDSFALRSTGVNADAVMKSVDKFINFFKSMINF</sequence>
<accession>T1KS54</accession>
<dbReference type="Proteomes" id="UP000015104">
    <property type="component" value="Unassembled WGS sequence"/>
</dbReference>
<dbReference type="EnsemblMetazoa" id="tetur19g01890.1">
    <property type="protein sequence ID" value="tetur19g01890.1"/>
    <property type="gene ID" value="tetur19g01890"/>
</dbReference>
<proteinExistence type="predicted"/>
<dbReference type="AlphaFoldDB" id="T1KS54"/>
<evidence type="ECO:0000313" key="3">
    <source>
        <dbReference type="EnsemblMetazoa" id="tetur19g01890.1"/>
    </source>
</evidence>
<reference evidence="4" key="1">
    <citation type="submission" date="2011-08" db="EMBL/GenBank/DDBJ databases">
        <authorList>
            <person name="Rombauts S."/>
        </authorList>
    </citation>
    <scope>NUCLEOTIDE SEQUENCE</scope>
    <source>
        <strain evidence="4">London</strain>
    </source>
</reference>
<keyword evidence="4" id="KW-1185">Reference proteome</keyword>
<protein>
    <submittedName>
        <fullName evidence="3">Uncharacterized protein</fullName>
    </submittedName>
</protein>
<evidence type="ECO:0000256" key="1">
    <source>
        <dbReference type="SAM" id="MobiDB-lite"/>
    </source>
</evidence>
<evidence type="ECO:0000256" key="2">
    <source>
        <dbReference type="SAM" id="Phobius"/>
    </source>
</evidence>
<evidence type="ECO:0000313" key="4">
    <source>
        <dbReference type="Proteomes" id="UP000015104"/>
    </source>
</evidence>
<keyword evidence="2" id="KW-0472">Membrane</keyword>
<name>T1KS54_TETUR</name>
<feature type="region of interest" description="Disordered" evidence="1">
    <location>
        <begin position="103"/>
        <end position="143"/>
    </location>
</feature>
<reference evidence="3" key="2">
    <citation type="submission" date="2015-06" db="UniProtKB">
        <authorList>
            <consortium name="EnsemblMetazoa"/>
        </authorList>
    </citation>
    <scope>IDENTIFICATION</scope>
</reference>
<keyword evidence="2" id="KW-1133">Transmembrane helix</keyword>
<dbReference type="HOGENOM" id="CLU_1083076_0_0_1"/>